<evidence type="ECO:0000256" key="6">
    <source>
        <dbReference type="ARBA" id="ARBA00022692"/>
    </source>
</evidence>
<keyword evidence="21" id="KW-1185">Reference proteome</keyword>
<keyword evidence="8" id="KW-0408">Iron</keyword>
<proteinExistence type="inferred from homology"/>
<dbReference type="Gene3D" id="2.40.170.20">
    <property type="entry name" value="TonB-dependent receptor, beta-barrel domain"/>
    <property type="match status" value="1"/>
</dbReference>
<dbReference type="InterPro" id="IPR037066">
    <property type="entry name" value="Plug_dom_sf"/>
</dbReference>
<keyword evidence="13 14" id="KW-0998">Cell outer membrane</keyword>
<keyword evidence="10 16" id="KW-0798">TonB box</keyword>
<feature type="region of interest" description="Disordered" evidence="17">
    <location>
        <begin position="36"/>
        <end position="60"/>
    </location>
</feature>
<evidence type="ECO:0000256" key="7">
    <source>
        <dbReference type="ARBA" id="ARBA00022729"/>
    </source>
</evidence>
<evidence type="ECO:0000256" key="1">
    <source>
        <dbReference type="ARBA" id="ARBA00004571"/>
    </source>
</evidence>
<evidence type="ECO:0000313" key="21">
    <source>
        <dbReference type="Proteomes" id="UP001152766"/>
    </source>
</evidence>
<evidence type="ECO:0000256" key="2">
    <source>
        <dbReference type="ARBA" id="ARBA00009810"/>
    </source>
</evidence>
<sequence length="894" mass="95243">MPPSARTNIAGFPQHCNRLLLKTSTTMLRPTVTEGRSCGRHCQANHSNEGDNVKPQSSRRPTLTPLAQLLATSLAALALPALAQTAEAPDAAKSDVASLDRVVTTATSSVKSKMRSSVTVTDIDQDQIKDFGPRTEAEVLLLIPGIRTDATAGAGGNANISVRGLPIASGGSKYVQLQEDGLPGVQFGDMNFSNNDYWIRFDNNIDSIQTLRGGSSSVFASQAPGAVINYISKTGKERGGSLALSRGLNYNETRVDADYGDRLDKGLYYHIGGYYREGEGSHRSTSNALQGYQLKGNITKEFNDGKGYVRAYFKVLDEHAPANPQTFINATQSGNSIGGFAKVPGYDATRESGVSIYNASVPGIDPVTRQLTNTSLTDGITVNSKSVGLEFHNALDNGFTIDDKFRRSQNSGAFQTQFLNVMTLANMLSGLGAGTTARFYNGPNAGQAVTAANLQLGLVSQGAAINTQTPDMGNLVNDLSVNKQFKLDLGTLDLKGGIFHSRQNVVQRWAISERLVEVGKNGAVIDAFDSTGAALTTAGLTGYNNQWGGCCARDIDAHFTTNAPYLSLNLQRGNLDVDAGVRRESFSSDASYAAGTSRAFDVNGDGQITGAEKNVYLIDATTPRGLSSYKVSYTNYSAGVNYRLTPDLSVFARTSKGNRAIADRLLFSANIDAKTGLLANRDAALAPVRQNEIGARYRGHADRLSYGLSATLFHSTTQEFDYDQTRQDNPALPNYQGPKLNVVGYKADGLELETAGAIGDFALNVNLVYSDEKITTNLGAPAFIGKTEAGLPKLRYTISPRYTVGPATFGATIRGQDSVWADGGNTIRIGGHYVVSAFVNYDFGKGLTGALNVNNLFDKVYPAGGGGFVPGSMTVFGAGVENGRTINASLRYAF</sequence>
<keyword evidence="4 14" id="KW-1134">Transmembrane beta strand</keyword>
<reference evidence="20" key="1">
    <citation type="submission" date="2019-02" db="EMBL/GenBank/DDBJ databases">
        <title>Draft genome of the type strain Pelomonas aquatica CCUG 52575T.</title>
        <authorList>
            <person name="Gomila M."/>
            <person name="Lalucat J."/>
        </authorList>
    </citation>
    <scope>NUCLEOTIDE SEQUENCE</scope>
    <source>
        <strain evidence="20">CCUG 52575</strain>
    </source>
</reference>
<dbReference type="AlphaFoldDB" id="A0A9X4LIB2"/>
<dbReference type="SUPFAM" id="SSF56935">
    <property type="entry name" value="Porins"/>
    <property type="match status" value="1"/>
</dbReference>
<dbReference type="Gene3D" id="2.170.130.10">
    <property type="entry name" value="TonB-dependent receptor, plug domain"/>
    <property type="match status" value="1"/>
</dbReference>
<dbReference type="PANTHER" id="PTHR32552:SF89">
    <property type="entry name" value="CATECHOLATE SIDEROPHORE RECEPTOR FIU"/>
    <property type="match status" value="1"/>
</dbReference>
<dbReference type="EMBL" id="SGUG01000014">
    <property type="protein sequence ID" value="MDG0862982.1"/>
    <property type="molecule type" value="Genomic_DNA"/>
</dbReference>
<dbReference type="InterPro" id="IPR010917">
    <property type="entry name" value="TonB_rcpt_CS"/>
</dbReference>
<feature type="short sequence motif" description="TonB C-terminal box" evidence="15">
    <location>
        <begin position="877"/>
        <end position="894"/>
    </location>
</feature>
<evidence type="ECO:0000256" key="3">
    <source>
        <dbReference type="ARBA" id="ARBA00022448"/>
    </source>
</evidence>
<evidence type="ECO:0000256" key="12">
    <source>
        <dbReference type="ARBA" id="ARBA00023170"/>
    </source>
</evidence>
<evidence type="ECO:0000256" key="9">
    <source>
        <dbReference type="ARBA" id="ARBA00023065"/>
    </source>
</evidence>
<evidence type="ECO:0000256" key="13">
    <source>
        <dbReference type="ARBA" id="ARBA00023237"/>
    </source>
</evidence>
<keyword evidence="9" id="KW-0406">Ion transport</keyword>
<comment type="similarity">
    <text evidence="2 14 16">Belongs to the TonB-dependent receptor family.</text>
</comment>
<dbReference type="InterPro" id="IPR036942">
    <property type="entry name" value="Beta-barrel_TonB_sf"/>
</dbReference>
<keyword evidence="7" id="KW-0732">Signal</keyword>
<evidence type="ECO:0000256" key="15">
    <source>
        <dbReference type="PROSITE-ProRule" id="PRU10144"/>
    </source>
</evidence>
<dbReference type="InterPro" id="IPR000531">
    <property type="entry name" value="Beta-barrel_TonB"/>
</dbReference>
<evidence type="ECO:0000259" key="18">
    <source>
        <dbReference type="Pfam" id="PF00593"/>
    </source>
</evidence>
<comment type="subcellular location">
    <subcellularLocation>
        <location evidence="1 14">Cell outer membrane</location>
        <topology evidence="1 14">Multi-pass membrane protein</topology>
    </subcellularLocation>
</comment>
<gene>
    <name evidence="20" type="ORF">EXJ73_10910</name>
</gene>
<dbReference type="InterPro" id="IPR039426">
    <property type="entry name" value="TonB-dep_rcpt-like"/>
</dbReference>
<dbReference type="PANTHER" id="PTHR32552">
    <property type="entry name" value="FERRICHROME IRON RECEPTOR-RELATED"/>
    <property type="match status" value="1"/>
</dbReference>
<dbReference type="GO" id="GO:0009279">
    <property type="term" value="C:cell outer membrane"/>
    <property type="evidence" value="ECO:0007669"/>
    <property type="project" value="UniProtKB-SubCell"/>
</dbReference>
<accession>A0A9X4LIB2</accession>
<comment type="caution">
    <text evidence="20">The sequence shown here is derived from an EMBL/GenBank/DDBJ whole genome shotgun (WGS) entry which is preliminary data.</text>
</comment>
<dbReference type="PROSITE" id="PS52016">
    <property type="entry name" value="TONB_DEPENDENT_REC_3"/>
    <property type="match status" value="1"/>
</dbReference>
<evidence type="ECO:0000256" key="10">
    <source>
        <dbReference type="ARBA" id="ARBA00023077"/>
    </source>
</evidence>
<evidence type="ECO:0000256" key="17">
    <source>
        <dbReference type="SAM" id="MobiDB-lite"/>
    </source>
</evidence>
<keyword evidence="12 20" id="KW-0675">Receptor</keyword>
<evidence type="ECO:0000256" key="8">
    <source>
        <dbReference type="ARBA" id="ARBA00023004"/>
    </source>
</evidence>
<keyword evidence="3 14" id="KW-0813">Transport</keyword>
<evidence type="ECO:0000256" key="14">
    <source>
        <dbReference type="PROSITE-ProRule" id="PRU01360"/>
    </source>
</evidence>
<evidence type="ECO:0000256" key="11">
    <source>
        <dbReference type="ARBA" id="ARBA00023136"/>
    </source>
</evidence>
<organism evidence="20 21">
    <name type="scientific">Pelomonas aquatica</name>
    <dbReference type="NCBI Taxonomy" id="431058"/>
    <lineage>
        <taxon>Bacteria</taxon>
        <taxon>Pseudomonadati</taxon>
        <taxon>Pseudomonadota</taxon>
        <taxon>Betaproteobacteria</taxon>
        <taxon>Burkholderiales</taxon>
        <taxon>Sphaerotilaceae</taxon>
        <taxon>Roseateles</taxon>
    </lineage>
</organism>
<dbReference type="Proteomes" id="UP001152766">
    <property type="component" value="Unassembled WGS sequence"/>
</dbReference>
<evidence type="ECO:0000256" key="16">
    <source>
        <dbReference type="RuleBase" id="RU003357"/>
    </source>
</evidence>
<keyword evidence="5" id="KW-0410">Iron transport</keyword>
<evidence type="ECO:0000256" key="4">
    <source>
        <dbReference type="ARBA" id="ARBA00022452"/>
    </source>
</evidence>
<dbReference type="Pfam" id="PF07715">
    <property type="entry name" value="Plug"/>
    <property type="match status" value="1"/>
</dbReference>
<name>A0A9X4LIB2_9BURK</name>
<dbReference type="PROSITE" id="PS01156">
    <property type="entry name" value="TONB_DEPENDENT_REC_2"/>
    <property type="match status" value="1"/>
</dbReference>
<evidence type="ECO:0000256" key="5">
    <source>
        <dbReference type="ARBA" id="ARBA00022496"/>
    </source>
</evidence>
<feature type="domain" description="TonB-dependent receptor-like beta-barrel" evidence="18">
    <location>
        <begin position="381"/>
        <end position="856"/>
    </location>
</feature>
<dbReference type="GO" id="GO:0015344">
    <property type="term" value="F:siderophore uptake transmembrane transporter activity"/>
    <property type="evidence" value="ECO:0007669"/>
    <property type="project" value="TreeGrafter"/>
</dbReference>
<keyword evidence="11 14" id="KW-0472">Membrane</keyword>
<dbReference type="InterPro" id="IPR012910">
    <property type="entry name" value="Plug_dom"/>
</dbReference>
<evidence type="ECO:0000259" key="19">
    <source>
        <dbReference type="Pfam" id="PF07715"/>
    </source>
</evidence>
<feature type="domain" description="TonB-dependent receptor plug" evidence="19">
    <location>
        <begin position="113"/>
        <end position="227"/>
    </location>
</feature>
<protein>
    <submittedName>
        <fullName evidence="20">TonB-dependent receptor</fullName>
    </submittedName>
</protein>
<evidence type="ECO:0000313" key="20">
    <source>
        <dbReference type="EMBL" id="MDG0862982.1"/>
    </source>
</evidence>
<keyword evidence="6 14" id="KW-0812">Transmembrane</keyword>
<dbReference type="Pfam" id="PF00593">
    <property type="entry name" value="TonB_dep_Rec_b-barrel"/>
    <property type="match status" value="1"/>
</dbReference>